<proteinExistence type="predicted"/>
<name>A0A1C3KBW5_PLAMA</name>
<evidence type="ECO:0000313" key="2">
    <source>
        <dbReference type="Proteomes" id="UP000219799"/>
    </source>
</evidence>
<gene>
    <name evidence="1" type="primary">PmlGA01_070030900</name>
    <name evidence="1" type="ORF">PMLGA01_070030900</name>
</gene>
<dbReference type="VEuPathDB" id="PlasmoDB:PmUG01_07040300"/>
<dbReference type="Proteomes" id="UP000219799">
    <property type="component" value="Chromosome 7"/>
</dbReference>
<dbReference type="EMBL" id="LT594495">
    <property type="protein sequence ID" value="SBT71062.1"/>
    <property type="molecule type" value="Genomic_DNA"/>
</dbReference>
<organism evidence="1 2">
    <name type="scientific">Plasmodium malariae</name>
    <dbReference type="NCBI Taxonomy" id="5858"/>
    <lineage>
        <taxon>Eukaryota</taxon>
        <taxon>Sar</taxon>
        <taxon>Alveolata</taxon>
        <taxon>Apicomplexa</taxon>
        <taxon>Aconoidasida</taxon>
        <taxon>Haemosporida</taxon>
        <taxon>Plasmodiidae</taxon>
        <taxon>Plasmodium</taxon>
        <taxon>Plasmodium (Plasmodium)</taxon>
    </lineage>
</organism>
<reference evidence="1 2" key="1">
    <citation type="submission" date="2016-06" db="EMBL/GenBank/DDBJ databases">
        <authorList>
            <consortium name="Pathogen Informatics"/>
        </authorList>
    </citation>
    <scope>NUCLEOTIDE SEQUENCE [LARGE SCALE GENOMIC DNA]</scope>
    <source>
        <strain evidence="1">PmlGA01</strain>
    </source>
</reference>
<accession>A0A1C3KBW5</accession>
<protein>
    <submittedName>
        <fullName evidence="1">Uncharacterized protein</fullName>
    </submittedName>
</protein>
<sequence>MPLFQRSCSLLLLKNGSSYVRKFFNSFSEGIEEILGNSKASNKWRKEIQELKRNTQIKKDDVDINEINYLIRKDKKNKKRKEQLRGELVSCINDDRSVERNVDEEVVEEDEIEKGDNINNSCSNSNNDKEKFNLFHMGNRTMKNVNLDKKKLYELYESINSYDKWDVEKINYTNTKTAETKTVVVEKRFNKSLGSDRDIFHIDNYYDMFEEDGHNGSATNTEVLEDDRDLAKIGGKNQYSKMFPQDDPRVTLEVQNDYYFADEDIYFFNHFNDSNYSQFLETIDCNKNVYFNYLNRKKPIKNLSSRQIVEVLLCHSRGLFHEGEVGILGKTEIEVYEHMGCKKNIGVVHSNHDYPNFRNSYTIFNDVKHEKKDFSRKGGVITPGDRVILERLVDAVYVDAEIVGNKNNSSGVNDGNDSSHYGSADLYRRTCSNRLLYANLLNRIEFISLSFSLKESIFIIAFFYLQNFLPLEVLNKLMQNFLCHLQLLSIEQVLILLKIYGTWKNNYDDFVHALLIYFFNIRITSGSGTGAYVGGTADSHYWSARKAEKESTKARGIIKGIAKERATGIAQGIAKERATGIATGIAQGIAKERATGIAQGIEEGNANIATRGKEREGHTNNPSRDATMIDTTNNIIFLKICLQNNIRINKALIIFYSKRHLPFYKKEDFLLIFQCFYFLTDKKSNSIFREMIKHFPFQLSKEIQEKEKKLTSSINLEKLAKLERSANSSSLTGLTNIRKILQEPRKISLLKLNFEELQIVLSSLNNMNSSEFYENVKLCLTNDYYNFNDIFKAEKTLNGLEEYDHESEHERRHEYVHKHMHLHEQLAGERLGKSSCTRDNNSLRHKRLLQVNIHVINFLIFHNIITKISEFVAFPFFRRNDLFDLMKNEKQSNDKIDFNDEEVTFDILIKMNTHRVDENICIKELSSSERYNEIDNSTNGNEAHIDTAYIGSGLVRLSAIDVKDLFICNRDDLNKFLYHYEKIILKKVSLTFLTNCIYFINEYITSFKKILLLDICTKVSEDILFVLSFLYLKFLVIMNSINGCNKKIMLFHYSKIVPLNYEVIRRKEKLSSYVFLYYNLIKGSKEHNRQLPQNEWKTSDKNLLCNNSYLLSNSIFNTLFLIFQNFFDTIKLNFSTTIFTCNLNIMLLTLSLYTYNMIRGRGNYSGGTNSSSATNYLGATNCIGATNYYDSCLNLSPDTLSNNSSDIVARGSIAISKEISSTLLGLMDSIISFFSVYKSRYYEGRLSDSEVIHLVRALSYFISSLHFYENIDKNGLSKKSSSCIVDGHLNIDSCVGHTSDKEEKNKKKIIEFYHYSLSFFISDLRKICFSDLTEINILEMFEAMSRIYILISLNNISSEEVVLILNQLMWYIVKNEMYISKDNYHFIVNSCINMKHNRAFFIPCQIFDWKAYAQLMQVLQRIQM</sequence>
<evidence type="ECO:0000313" key="1">
    <source>
        <dbReference type="EMBL" id="SBT71062.1"/>
    </source>
</evidence>